<dbReference type="EMBL" id="VEPZ02001757">
    <property type="protein sequence ID" value="KAE8657521.1"/>
    <property type="molecule type" value="Genomic_DNA"/>
</dbReference>
<dbReference type="InterPro" id="IPR038770">
    <property type="entry name" value="Na+/solute_symporter_sf"/>
</dbReference>
<evidence type="ECO:0000256" key="1">
    <source>
        <dbReference type="ARBA" id="ARBA00004141"/>
    </source>
</evidence>
<feature type="compositionally biased region" description="Basic and acidic residues" evidence="2">
    <location>
        <begin position="213"/>
        <end position="231"/>
    </location>
</feature>
<evidence type="ECO:0000313" key="5">
    <source>
        <dbReference type="Proteomes" id="UP000436088"/>
    </source>
</evidence>
<dbReference type="GO" id="GO:0016020">
    <property type="term" value="C:membrane"/>
    <property type="evidence" value="ECO:0007669"/>
    <property type="project" value="UniProtKB-SubCell"/>
</dbReference>
<accession>A0A6A2WHH9</accession>
<feature type="compositionally biased region" description="Basic and acidic residues" evidence="2">
    <location>
        <begin position="280"/>
        <end position="297"/>
    </location>
</feature>
<organism evidence="4 5">
    <name type="scientific">Hibiscus syriacus</name>
    <name type="common">Rose of Sharon</name>
    <dbReference type="NCBI Taxonomy" id="106335"/>
    <lineage>
        <taxon>Eukaryota</taxon>
        <taxon>Viridiplantae</taxon>
        <taxon>Streptophyta</taxon>
        <taxon>Embryophyta</taxon>
        <taxon>Tracheophyta</taxon>
        <taxon>Spermatophyta</taxon>
        <taxon>Magnoliopsida</taxon>
        <taxon>eudicotyledons</taxon>
        <taxon>Gunneridae</taxon>
        <taxon>Pentapetalae</taxon>
        <taxon>rosids</taxon>
        <taxon>malvids</taxon>
        <taxon>Malvales</taxon>
        <taxon>Malvaceae</taxon>
        <taxon>Malvoideae</taxon>
        <taxon>Hibiscus</taxon>
    </lineage>
</organism>
<dbReference type="PANTHER" id="PTHR36364">
    <property type="entry name" value="OS03G0203000 PROTEIN"/>
    <property type="match status" value="1"/>
</dbReference>
<keyword evidence="5" id="KW-1185">Reference proteome</keyword>
<keyword evidence="3" id="KW-0472">Membrane</keyword>
<dbReference type="Gene3D" id="1.20.1530.20">
    <property type="match status" value="1"/>
</dbReference>
<name>A0A6A2WHH9_HIBSY</name>
<sequence length="482" mass="54642">MIQKEAEAGVVSGPSLLFRVEKVKDFFIQASAAKYYQFFSLVCRMLFMFSIGLETDVPYLKRNIRIVFDVTKDRFAFYLLTLTVLTNSASPIVIRMIADTKFDPADLGRMAIYSSLVNEMSCVIIVSTLGAFTSSERFGGAILITLVTVGVGYTAIFCCVLVGLMFPREGKTARTLLNKLTYAVNTFILPNYFGYTGSQLDVSDSDSRRHHPRLDYEPSPKRSRRDGKPQTERVVSNTDVGDKPDRDEKQLRRLQDDVPLEAASTAPDSSKIGSAIVSEESDRKNDRHHEGTKHSSDPTDLPCSGSYFQHDERRCAAQDGQSYGRRAAYERSDRRWRRRQCRKLINFPFGFFRLSASMKKHRFRNYLGDSEDVDIVALNYMDAQYHVQGNYNNVQVGDLVVKDQEFIKATKEPGADEKKVTNLESPLKDNKNKRDDLRKGFLFPEGYDVEVVCSYHIGSSRHSSDNCKALERRIQNLMDSGA</sequence>
<dbReference type="Proteomes" id="UP000436088">
    <property type="component" value="Unassembled WGS sequence"/>
</dbReference>
<comment type="subcellular location">
    <subcellularLocation>
        <location evidence="1">Membrane</location>
        <topology evidence="1">Multi-pass membrane protein</topology>
    </subcellularLocation>
</comment>
<evidence type="ECO:0000256" key="2">
    <source>
        <dbReference type="SAM" id="MobiDB-lite"/>
    </source>
</evidence>
<feature type="transmembrane region" description="Helical" evidence="3">
    <location>
        <begin position="138"/>
        <end position="166"/>
    </location>
</feature>
<gene>
    <name evidence="4" type="ORF">F3Y22_tig00116989pilonHSYRG00021</name>
</gene>
<comment type="caution">
    <text evidence="4">The sequence shown here is derived from an EMBL/GenBank/DDBJ whole genome shotgun (WGS) entry which is preliminary data.</text>
</comment>
<feature type="transmembrane region" description="Helical" evidence="3">
    <location>
        <begin position="75"/>
        <end position="98"/>
    </location>
</feature>
<evidence type="ECO:0000313" key="4">
    <source>
        <dbReference type="EMBL" id="KAE8657521.1"/>
    </source>
</evidence>
<reference evidence="4" key="1">
    <citation type="submission" date="2019-09" db="EMBL/GenBank/DDBJ databases">
        <title>Draft genome information of white flower Hibiscus syriacus.</title>
        <authorList>
            <person name="Kim Y.-M."/>
        </authorList>
    </citation>
    <scope>NUCLEOTIDE SEQUENCE [LARGE SCALE GENOMIC DNA]</scope>
    <source>
        <strain evidence="4">YM2019G1</strain>
    </source>
</reference>
<feature type="transmembrane region" description="Helical" evidence="3">
    <location>
        <begin position="35"/>
        <end position="55"/>
    </location>
</feature>
<dbReference type="PANTHER" id="PTHR36364:SF1">
    <property type="entry name" value="OS03G0203000 PROTEIN"/>
    <property type="match status" value="1"/>
</dbReference>
<feature type="compositionally biased region" description="Basic and acidic residues" evidence="2">
    <location>
        <begin position="240"/>
        <end position="256"/>
    </location>
</feature>
<evidence type="ECO:0000256" key="3">
    <source>
        <dbReference type="SAM" id="Phobius"/>
    </source>
</evidence>
<feature type="region of interest" description="Disordered" evidence="2">
    <location>
        <begin position="202"/>
        <end position="306"/>
    </location>
</feature>
<protein>
    <submittedName>
        <fullName evidence="4">Cyclin-related, putative isoform 2</fullName>
    </submittedName>
</protein>
<dbReference type="AlphaFoldDB" id="A0A6A2WHH9"/>
<feature type="transmembrane region" description="Helical" evidence="3">
    <location>
        <begin position="110"/>
        <end position="132"/>
    </location>
</feature>
<keyword evidence="3" id="KW-0812">Transmembrane</keyword>
<proteinExistence type="predicted"/>
<keyword evidence="3" id="KW-1133">Transmembrane helix</keyword>